<keyword evidence="3 6" id="KW-0489">Methyltransferase</keyword>
<comment type="subcellular location">
    <subcellularLocation>
        <location evidence="5">Endomembrane system</location>
        <topology evidence="5">Single-pass membrane protein</topology>
    </subcellularLocation>
    <subcellularLocation>
        <location evidence="1 6">Membrane</location>
        <topology evidence="1 6">Single-pass type II membrane protein</topology>
    </subcellularLocation>
</comment>
<keyword evidence="6" id="KW-0472">Membrane</keyword>
<evidence type="ECO:0000256" key="4">
    <source>
        <dbReference type="ARBA" id="ARBA00022968"/>
    </source>
</evidence>
<dbReference type="SUPFAM" id="SSF53335">
    <property type="entry name" value="S-adenosyl-L-methionine-dependent methyltransferases"/>
    <property type="match status" value="2"/>
</dbReference>
<dbReference type="AlphaFoldDB" id="A0AA38BRV1"/>
<evidence type="ECO:0000256" key="2">
    <source>
        <dbReference type="ARBA" id="ARBA00008361"/>
    </source>
</evidence>
<dbReference type="GO" id="GO:0008168">
    <property type="term" value="F:methyltransferase activity"/>
    <property type="evidence" value="ECO:0007669"/>
    <property type="project" value="UniProtKB-UniRule"/>
</dbReference>
<dbReference type="GO" id="GO:0005802">
    <property type="term" value="C:trans-Golgi network"/>
    <property type="evidence" value="ECO:0007669"/>
    <property type="project" value="TreeGrafter"/>
</dbReference>
<dbReference type="PANTHER" id="PTHR10108">
    <property type="entry name" value="SAM-DEPENDENT METHYLTRANSFERASE"/>
    <property type="match status" value="1"/>
</dbReference>
<name>A0AA38BRV1_TAXCH</name>
<keyword evidence="8" id="KW-1185">Reference proteome</keyword>
<sequence length="610" mass="70153">MTGTMWVFGVTILCSFFFILGLWQNSWHINEVAAKLPLSHTPCYLLSNSSKPKLESLDFNTHHQGVVPSDDASEAHISPMFKPCDMKYSDYTPCEDGRSDKFDTHMQFFRERHCPQKSELLRCLIPHPPGYRIPFPWPQSRDFVWFVNVPHKKLSVLKGHQNWIKSQGDRFYFPGGGTSFQNGAKKYIEKIGELIPLKDGSIRTALDTGCGVASLGAYLFKYNILTMSFAPKDIHEAQVQFALERGVPAMIGVLGTRRLPYPAMAFDMAHCSRCLIPWTDYDGLYLIEVDRVLRPGGYWILSGPPINWQSHHEGWNRTVESLNQEQRTTEDLARRLCWKKIAEKGDLAVWQKPTNHIHCIQKRRIFKVPPFCHGGNADVAWYKKMETCITPLPEVRNIEDNAGMALEKWPKRLTAVPPRIKRHTISGVTSESFNQDTKLWTKRLIYYKRFLDSLTDEKYHNIMDMNAGLGGFAAALSNYKVWIMNVVPADANRNTLGIIYERGLIGTYMDWCEAFSTYPRTYDLIHADGLFSMYQDRCDIVDILLEMDRILRPEGAVIIRDHVDVLVKVKKITDRMNWQSQLAHNERGPHSVEKILFINATELTNTKIEF</sequence>
<evidence type="ECO:0000256" key="1">
    <source>
        <dbReference type="ARBA" id="ARBA00004606"/>
    </source>
</evidence>
<dbReference type="GO" id="GO:0032259">
    <property type="term" value="P:methylation"/>
    <property type="evidence" value="ECO:0007669"/>
    <property type="project" value="UniProtKB-KW"/>
</dbReference>
<dbReference type="OMA" id="HNERGPF"/>
<keyword evidence="6" id="KW-0325">Glycoprotein</keyword>
<evidence type="ECO:0000313" key="8">
    <source>
        <dbReference type="Proteomes" id="UP000824469"/>
    </source>
</evidence>
<dbReference type="Proteomes" id="UP000824469">
    <property type="component" value="Unassembled WGS sequence"/>
</dbReference>
<evidence type="ECO:0000256" key="5">
    <source>
        <dbReference type="ARBA" id="ARBA00037847"/>
    </source>
</evidence>
<evidence type="ECO:0000256" key="3">
    <source>
        <dbReference type="ARBA" id="ARBA00022603"/>
    </source>
</evidence>
<dbReference type="Pfam" id="PF03141">
    <property type="entry name" value="Methyltransf_29"/>
    <property type="match status" value="1"/>
</dbReference>
<dbReference type="InterPro" id="IPR029063">
    <property type="entry name" value="SAM-dependent_MTases_sf"/>
</dbReference>
<feature type="transmembrane region" description="Helical" evidence="6">
    <location>
        <begin position="6"/>
        <end position="23"/>
    </location>
</feature>
<reference evidence="7 8" key="1">
    <citation type="journal article" date="2021" name="Nat. Plants">
        <title>The Taxus genome provides insights into paclitaxel biosynthesis.</title>
        <authorList>
            <person name="Xiong X."/>
            <person name="Gou J."/>
            <person name="Liao Q."/>
            <person name="Li Y."/>
            <person name="Zhou Q."/>
            <person name="Bi G."/>
            <person name="Li C."/>
            <person name="Du R."/>
            <person name="Wang X."/>
            <person name="Sun T."/>
            <person name="Guo L."/>
            <person name="Liang H."/>
            <person name="Lu P."/>
            <person name="Wu Y."/>
            <person name="Zhang Z."/>
            <person name="Ro D.K."/>
            <person name="Shang Y."/>
            <person name="Huang S."/>
            <person name="Yan J."/>
        </authorList>
    </citation>
    <scope>NUCLEOTIDE SEQUENCE [LARGE SCALE GENOMIC DNA]</scope>
    <source>
        <strain evidence="7">Ta-2019</strain>
    </source>
</reference>
<gene>
    <name evidence="7" type="ORF">KI387_033377</name>
</gene>
<keyword evidence="4 6" id="KW-0735">Signal-anchor</keyword>
<dbReference type="GO" id="GO:0016020">
    <property type="term" value="C:membrane"/>
    <property type="evidence" value="ECO:0007669"/>
    <property type="project" value="UniProtKB-SubCell"/>
</dbReference>
<accession>A0AA38BRV1</accession>
<dbReference type="PANTHER" id="PTHR10108:SF968">
    <property type="entry name" value="METHYLTRANSFERASE PMT19-RELATED"/>
    <property type="match status" value="1"/>
</dbReference>
<keyword evidence="6" id="KW-0812">Transmembrane</keyword>
<evidence type="ECO:0000256" key="6">
    <source>
        <dbReference type="RuleBase" id="RU366043"/>
    </source>
</evidence>
<keyword evidence="6" id="KW-0808">Transferase</keyword>
<protein>
    <recommendedName>
        <fullName evidence="6">Methyltransferase</fullName>
        <ecNumber evidence="6">2.1.1.-</ecNumber>
    </recommendedName>
</protein>
<evidence type="ECO:0000313" key="7">
    <source>
        <dbReference type="EMBL" id="KAH9289260.1"/>
    </source>
</evidence>
<dbReference type="GO" id="GO:0005768">
    <property type="term" value="C:endosome"/>
    <property type="evidence" value="ECO:0007669"/>
    <property type="project" value="TreeGrafter"/>
</dbReference>
<comment type="similarity">
    <text evidence="2 6">Belongs to the methyltransferase superfamily.</text>
</comment>
<dbReference type="Gene3D" id="3.40.50.150">
    <property type="entry name" value="Vaccinia Virus protein VP39"/>
    <property type="match status" value="2"/>
</dbReference>
<keyword evidence="6" id="KW-1133">Transmembrane helix</keyword>
<dbReference type="FunFam" id="3.40.50.150:FF:000090">
    <property type="entry name" value="Probable methyltransferase PMT18"/>
    <property type="match status" value="1"/>
</dbReference>
<proteinExistence type="inferred from homology"/>
<dbReference type="EMBL" id="JAHRHJ020003813">
    <property type="protein sequence ID" value="KAH9289260.1"/>
    <property type="molecule type" value="Genomic_DNA"/>
</dbReference>
<comment type="caution">
    <text evidence="7">The sequence shown here is derived from an EMBL/GenBank/DDBJ whole genome shotgun (WGS) entry which is preliminary data.</text>
</comment>
<dbReference type="InterPro" id="IPR004159">
    <property type="entry name" value="Put_SAM_MeTrfase"/>
</dbReference>
<dbReference type="EC" id="2.1.1.-" evidence="6"/>
<organism evidence="7 8">
    <name type="scientific">Taxus chinensis</name>
    <name type="common">Chinese yew</name>
    <name type="synonym">Taxus wallichiana var. chinensis</name>
    <dbReference type="NCBI Taxonomy" id="29808"/>
    <lineage>
        <taxon>Eukaryota</taxon>
        <taxon>Viridiplantae</taxon>
        <taxon>Streptophyta</taxon>
        <taxon>Embryophyta</taxon>
        <taxon>Tracheophyta</taxon>
        <taxon>Spermatophyta</taxon>
        <taxon>Pinopsida</taxon>
        <taxon>Pinidae</taxon>
        <taxon>Conifers II</taxon>
        <taxon>Cupressales</taxon>
        <taxon>Taxaceae</taxon>
        <taxon>Taxus</taxon>
    </lineage>
</organism>